<name>A0A0D9WXS4_9ORYZ</name>
<dbReference type="PANTHER" id="PTHR23322:SF70">
    <property type="entry name" value="UBX DOMAIN-CONTAINING PROTEIN"/>
    <property type="match status" value="1"/>
</dbReference>
<proteinExistence type="predicted"/>
<reference evidence="4" key="2">
    <citation type="submission" date="2013-12" db="EMBL/GenBank/DDBJ databases">
        <authorList>
            <person name="Yu Y."/>
            <person name="Lee S."/>
            <person name="de Baynast K."/>
            <person name="Wissotski M."/>
            <person name="Liu L."/>
            <person name="Talag J."/>
            <person name="Goicoechea J."/>
            <person name="Angelova A."/>
            <person name="Jetty R."/>
            <person name="Kudrna D."/>
            <person name="Golser W."/>
            <person name="Rivera L."/>
            <person name="Zhang J."/>
            <person name="Wing R."/>
        </authorList>
    </citation>
    <scope>NUCLEOTIDE SEQUENCE</scope>
</reference>
<dbReference type="Pfam" id="PF13899">
    <property type="entry name" value="Thioredoxin_7"/>
    <property type="match status" value="1"/>
</dbReference>
<dbReference type="PANTHER" id="PTHR23322">
    <property type="entry name" value="FAS-ASSOCIATED PROTEIN"/>
    <property type="match status" value="1"/>
</dbReference>
<dbReference type="InterPro" id="IPR050730">
    <property type="entry name" value="UBX_domain-protein"/>
</dbReference>
<dbReference type="HOGENOM" id="CLU_951110_0_0_1"/>
<accession>A0A0D9WXS4</accession>
<dbReference type="EnsemblPlants" id="LPERR07G09140.1">
    <property type="protein sequence ID" value="LPERR07G09140.1"/>
    <property type="gene ID" value="LPERR07G09140"/>
</dbReference>
<dbReference type="GO" id="GO:0043161">
    <property type="term" value="P:proteasome-mediated ubiquitin-dependent protein catabolic process"/>
    <property type="evidence" value="ECO:0007669"/>
    <property type="project" value="TreeGrafter"/>
</dbReference>
<dbReference type="GO" id="GO:0005634">
    <property type="term" value="C:nucleus"/>
    <property type="evidence" value="ECO:0007669"/>
    <property type="project" value="TreeGrafter"/>
</dbReference>
<dbReference type="SUPFAM" id="SSF52833">
    <property type="entry name" value="Thioredoxin-like"/>
    <property type="match status" value="1"/>
</dbReference>
<keyword evidence="4" id="KW-1185">Reference proteome</keyword>
<reference evidence="3" key="3">
    <citation type="submission" date="2015-04" db="UniProtKB">
        <authorList>
            <consortium name="EnsemblPlants"/>
        </authorList>
    </citation>
    <scope>IDENTIFICATION</scope>
</reference>
<protein>
    <recommendedName>
        <fullName evidence="2">UAS domain-containing protein</fullName>
    </recommendedName>
</protein>
<feature type="region of interest" description="Disordered" evidence="1">
    <location>
        <begin position="79"/>
        <end position="113"/>
    </location>
</feature>
<feature type="region of interest" description="Disordered" evidence="1">
    <location>
        <begin position="268"/>
        <end position="293"/>
    </location>
</feature>
<organism evidence="3 4">
    <name type="scientific">Leersia perrieri</name>
    <dbReference type="NCBI Taxonomy" id="77586"/>
    <lineage>
        <taxon>Eukaryota</taxon>
        <taxon>Viridiplantae</taxon>
        <taxon>Streptophyta</taxon>
        <taxon>Embryophyta</taxon>
        <taxon>Tracheophyta</taxon>
        <taxon>Spermatophyta</taxon>
        <taxon>Magnoliopsida</taxon>
        <taxon>Liliopsida</taxon>
        <taxon>Poales</taxon>
        <taxon>Poaceae</taxon>
        <taxon>BOP clade</taxon>
        <taxon>Oryzoideae</taxon>
        <taxon>Oryzeae</taxon>
        <taxon>Oryzinae</taxon>
        <taxon>Leersia</taxon>
    </lineage>
</organism>
<dbReference type="STRING" id="77586.A0A0D9WXS4"/>
<sequence length="293" mass="32768">MAARPRRRPLLRRRRRTRARTRIRWRRSGVVVVCAVRGRDDDVAESSSSAASRAAVRDPIAARTDTLYRATAIATRRRRRDRPSRWESEESAAARRRQIEEEDAAESEAKRRSRRKARTLGELFLAPREIAFGGATFHGAKAHSAWRWRWLVVNVQAGGEAEFASHVQNRDVWANEAVARLVRDSLVLWQVDADADDGDDDGEGKKVCCYYGLADRADLPAVLFVDPITGQLMEKLHRVTDAGEFLAAADKFTKSKPARPVFRDNRSATALLPSPSPANIAEQEEAAGGKCAR</sequence>
<dbReference type="InterPro" id="IPR006577">
    <property type="entry name" value="UAS"/>
</dbReference>
<dbReference type="AlphaFoldDB" id="A0A0D9WXS4"/>
<dbReference type="eggNOG" id="KOG1364">
    <property type="taxonomic scope" value="Eukaryota"/>
</dbReference>
<dbReference type="Gramene" id="LPERR07G09140.1">
    <property type="protein sequence ID" value="LPERR07G09140.1"/>
    <property type="gene ID" value="LPERR07G09140"/>
</dbReference>
<dbReference type="Gene3D" id="3.40.30.10">
    <property type="entry name" value="Glutaredoxin"/>
    <property type="match status" value="1"/>
</dbReference>
<feature type="domain" description="UAS" evidence="2">
    <location>
        <begin position="119"/>
        <end position="250"/>
    </location>
</feature>
<dbReference type="SMART" id="SM00594">
    <property type="entry name" value="UAS"/>
    <property type="match status" value="1"/>
</dbReference>
<evidence type="ECO:0000313" key="3">
    <source>
        <dbReference type="EnsemblPlants" id="LPERR07G09140.1"/>
    </source>
</evidence>
<dbReference type="InterPro" id="IPR036249">
    <property type="entry name" value="Thioredoxin-like_sf"/>
</dbReference>
<dbReference type="GO" id="GO:0043130">
    <property type="term" value="F:ubiquitin binding"/>
    <property type="evidence" value="ECO:0007669"/>
    <property type="project" value="TreeGrafter"/>
</dbReference>
<evidence type="ECO:0000313" key="4">
    <source>
        <dbReference type="Proteomes" id="UP000032180"/>
    </source>
</evidence>
<dbReference type="Proteomes" id="UP000032180">
    <property type="component" value="Chromosome 7"/>
</dbReference>
<reference evidence="3 4" key="1">
    <citation type="submission" date="2012-08" db="EMBL/GenBank/DDBJ databases">
        <title>Oryza genome evolution.</title>
        <authorList>
            <person name="Wing R.A."/>
        </authorList>
    </citation>
    <scope>NUCLEOTIDE SEQUENCE</scope>
</reference>
<dbReference type="CDD" id="cd02958">
    <property type="entry name" value="UAS"/>
    <property type="match status" value="1"/>
</dbReference>
<evidence type="ECO:0000256" key="1">
    <source>
        <dbReference type="SAM" id="MobiDB-lite"/>
    </source>
</evidence>
<evidence type="ECO:0000259" key="2">
    <source>
        <dbReference type="SMART" id="SM00594"/>
    </source>
</evidence>